<dbReference type="EC" id="3.6.4.12" evidence="7"/>
<dbReference type="InterPro" id="IPR011545">
    <property type="entry name" value="DEAD/DEAH_box_helicase_dom"/>
</dbReference>
<dbReference type="GO" id="GO:0003677">
    <property type="term" value="F:DNA binding"/>
    <property type="evidence" value="ECO:0007669"/>
    <property type="project" value="UniProtKB-KW"/>
</dbReference>
<keyword evidence="8" id="KW-1185">Reference proteome</keyword>
<feature type="region of interest" description="Disordered" evidence="5">
    <location>
        <begin position="48"/>
        <end position="109"/>
    </location>
</feature>
<comment type="similarity">
    <text evidence="1">Belongs to the helicase family. RecQ subfamily.</text>
</comment>
<evidence type="ECO:0000256" key="3">
    <source>
        <dbReference type="ARBA" id="ARBA00023235"/>
    </source>
</evidence>
<feature type="domain" description="DEAD/DEAH-box helicase" evidence="6">
    <location>
        <begin position="163"/>
        <end position="227"/>
    </location>
</feature>
<dbReference type="GO" id="GO:0005524">
    <property type="term" value="F:ATP binding"/>
    <property type="evidence" value="ECO:0007669"/>
    <property type="project" value="InterPro"/>
</dbReference>
<dbReference type="GO" id="GO:0005737">
    <property type="term" value="C:cytoplasm"/>
    <property type="evidence" value="ECO:0007669"/>
    <property type="project" value="TreeGrafter"/>
</dbReference>
<gene>
    <name evidence="7" type="ORF">CDL12_26109</name>
</gene>
<accession>A0A2G9G7V8</accession>
<keyword evidence="7" id="KW-0378">Hydrolase</keyword>
<dbReference type="GO" id="GO:0043138">
    <property type="term" value="F:3'-5' DNA helicase activity"/>
    <property type="evidence" value="ECO:0007669"/>
    <property type="project" value="TreeGrafter"/>
</dbReference>
<evidence type="ECO:0000256" key="1">
    <source>
        <dbReference type="ARBA" id="ARBA00005446"/>
    </source>
</evidence>
<evidence type="ECO:0000256" key="5">
    <source>
        <dbReference type="SAM" id="MobiDB-lite"/>
    </source>
</evidence>
<evidence type="ECO:0000256" key="2">
    <source>
        <dbReference type="ARBA" id="ARBA00023125"/>
    </source>
</evidence>
<dbReference type="Pfam" id="PF00270">
    <property type="entry name" value="DEAD"/>
    <property type="match status" value="1"/>
</dbReference>
<evidence type="ECO:0000313" key="7">
    <source>
        <dbReference type="EMBL" id="PIN01379.1"/>
    </source>
</evidence>
<keyword evidence="3" id="KW-0413">Isomerase</keyword>
<comment type="caution">
    <text evidence="7">The sequence shown here is derived from an EMBL/GenBank/DDBJ whole genome shotgun (WGS) entry which is preliminary data.</text>
</comment>
<dbReference type="GO" id="GO:0005634">
    <property type="term" value="C:nucleus"/>
    <property type="evidence" value="ECO:0007669"/>
    <property type="project" value="TreeGrafter"/>
</dbReference>
<dbReference type="GO" id="GO:0016787">
    <property type="term" value="F:hydrolase activity"/>
    <property type="evidence" value="ECO:0007669"/>
    <property type="project" value="UniProtKB-KW"/>
</dbReference>
<dbReference type="GO" id="GO:0000724">
    <property type="term" value="P:double-strand break repair via homologous recombination"/>
    <property type="evidence" value="ECO:0007669"/>
    <property type="project" value="TreeGrafter"/>
</dbReference>
<keyword evidence="7" id="KW-0067">ATP-binding</keyword>
<dbReference type="PANTHER" id="PTHR13710">
    <property type="entry name" value="DNA HELICASE RECQ FAMILY MEMBER"/>
    <property type="match status" value="1"/>
</dbReference>
<sequence>MQDTEDWDDVQAMESEACGALEEILDNDLFHNYDSNFTERKSQVHVIEDSPKSRKHQNIMQLDSSSDDEEAHKNIPSKKRVKPSSNIFIDGSGDGRSPSSIKPSSISDCRSGLTQASGPSVSCEILHYKSYENTHGTLTYEELQKLDDVELANVVVFGNRSFRPLQHQTCKAFLGQRDCFVLMPTGGGKSLCYQLPAILRPGVTIVISPLLSLIQDQIVTLNLKFGIPATFLNSQQKPSQAAAILQELRKLLELEVSCCSIKRHSYLDFI</sequence>
<organism evidence="7 8">
    <name type="scientific">Handroanthus impetiginosus</name>
    <dbReference type="NCBI Taxonomy" id="429701"/>
    <lineage>
        <taxon>Eukaryota</taxon>
        <taxon>Viridiplantae</taxon>
        <taxon>Streptophyta</taxon>
        <taxon>Embryophyta</taxon>
        <taxon>Tracheophyta</taxon>
        <taxon>Spermatophyta</taxon>
        <taxon>Magnoliopsida</taxon>
        <taxon>eudicotyledons</taxon>
        <taxon>Gunneridae</taxon>
        <taxon>Pentapetalae</taxon>
        <taxon>asterids</taxon>
        <taxon>lamiids</taxon>
        <taxon>Lamiales</taxon>
        <taxon>Bignoniaceae</taxon>
        <taxon>Crescentiina</taxon>
        <taxon>Tabebuia alliance</taxon>
        <taxon>Handroanthus</taxon>
    </lineage>
</organism>
<dbReference type="GO" id="GO:0005694">
    <property type="term" value="C:chromosome"/>
    <property type="evidence" value="ECO:0007669"/>
    <property type="project" value="TreeGrafter"/>
</dbReference>
<name>A0A2G9G7V8_9LAMI</name>
<dbReference type="EMBL" id="NKXS01006440">
    <property type="protein sequence ID" value="PIN01379.1"/>
    <property type="molecule type" value="Genomic_DNA"/>
</dbReference>
<protein>
    <submittedName>
        <fullName evidence="7">DNA helicase</fullName>
        <ecNumber evidence="7">3.6.4.12</ecNumber>
    </submittedName>
</protein>
<keyword evidence="2" id="KW-0238">DNA-binding</keyword>
<keyword evidence="4" id="KW-0539">Nucleus</keyword>
<evidence type="ECO:0000259" key="6">
    <source>
        <dbReference type="Pfam" id="PF00270"/>
    </source>
</evidence>
<evidence type="ECO:0000313" key="8">
    <source>
        <dbReference type="Proteomes" id="UP000231279"/>
    </source>
</evidence>
<dbReference type="STRING" id="429701.A0A2G9G7V8"/>
<dbReference type="InterPro" id="IPR027417">
    <property type="entry name" value="P-loop_NTPase"/>
</dbReference>
<evidence type="ECO:0000256" key="4">
    <source>
        <dbReference type="ARBA" id="ARBA00023242"/>
    </source>
</evidence>
<keyword evidence="7" id="KW-0547">Nucleotide-binding</keyword>
<dbReference type="OrthoDB" id="10261556at2759"/>
<dbReference type="Proteomes" id="UP000231279">
    <property type="component" value="Unassembled WGS sequence"/>
</dbReference>
<reference evidence="8" key="1">
    <citation type="journal article" date="2018" name="Gigascience">
        <title>Genome assembly of the Pink Ipe (Handroanthus impetiginosus, Bignoniaceae), a highly valued, ecologically keystone Neotropical timber forest tree.</title>
        <authorList>
            <person name="Silva-Junior O.B."/>
            <person name="Grattapaglia D."/>
            <person name="Novaes E."/>
            <person name="Collevatti R.G."/>
        </authorList>
    </citation>
    <scope>NUCLEOTIDE SEQUENCE [LARGE SCALE GENOMIC DNA]</scope>
    <source>
        <strain evidence="8">cv. UFG-1</strain>
    </source>
</reference>
<dbReference type="GO" id="GO:0009378">
    <property type="term" value="F:four-way junction helicase activity"/>
    <property type="evidence" value="ECO:0007669"/>
    <property type="project" value="TreeGrafter"/>
</dbReference>
<dbReference type="PANTHER" id="PTHR13710:SF153">
    <property type="entry name" value="RECQ-LIKE DNA HELICASE BLM"/>
    <property type="match status" value="1"/>
</dbReference>
<dbReference type="SUPFAM" id="SSF52540">
    <property type="entry name" value="P-loop containing nucleoside triphosphate hydrolases"/>
    <property type="match status" value="1"/>
</dbReference>
<dbReference type="AlphaFoldDB" id="A0A2G9G7V8"/>
<feature type="compositionally biased region" description="Low complexity" evidence="5">
    <location>
        <begin position="97"/>
        <end position="107"/>
    </location>
</feature>
<dbReference type="Gene3D" id="3.40.50.300">
    <property type="entry name" value="P-loop containing nucleotide triphosphate hydrolases"/>
    <property type="match status" value="1"/>
</dbReference>
<keyword evidence="7" id="KW-0347">Helicase</keyword>
<proteinExistence type="inferred from homology"/>